<reference evidence="3" key="1">
    <citation type="submission" date="2014-04" db="EMBL/GenBank/DDBJ databases">
        <title>Evolutionary Origins and Diversification of the Mycorrhizal Mutualists.</title>
        <authorList>
            <consortium name="DOE Joint Genome Institute"/>
            <consortium name="Mycorrhizal Genomics Consortium"/>
            <person name="Kohler A."/>
            <person name="Kuo A."/>
            <person name="Nagy L.G."/>
            <person name="Floudas D."/>
            <person name="Copeland A."/>
            <person name="Barry K.W."/>
            <person name="Cichocki N."/>
            <person name="Veneault-Fourrey C."/>
            <person name="LaButti K."/>
            <person name="Lindquist E.A."/>
            <person name="Lipzen A."/>
            <person name="Lundell T."/>
            <person name="Morin E."/>
            <person name="Murat C."/>
            <person name="Riley R."/>
            <person name="Ohm R."/>
            <person name="Sun H."/>
            <person name="Tunlid A."/>
            <person name="Henrissat B."/>
            <person name="Grigoriev I.V."/>
            <person name="Hibbett D.S."/>
            <person name="Martin F."/>
        </authorList>
    </citation>
    <scope>NUCLEOTIDE SEQUENCE [LARGE SCALE GENOMIC DNA]</scope>
    <source>
        <strain evidence="3">FD-334 SS-4</strain>
    </source>
</reference>
<dbReference type="AlphaFoldDB" id="A0A0D2NC57"/>
<evidence type="ECO:0000313" key="3">
    <source>
        <dbReference type="Proteomes" id="UP000054270"/>
    </source>
</evidence>
<evidence type="ECO:0000313" key="2">
    <source>
        <dbReference type="EMBL" id="KJA14146.1"/>
    </source>
</evidence>
<keyword evidence="3" id="KW-1185">Reference proteome</keyword>
<name>A0A0D2NC57_HYPSF</name>
<gene>
    <name evidence="2" type="ORF">HYPSUDRAFT_208951</name>
</gene>
<protein>
    <submittedName>
        <fullName evidence="2">Uncharacterized protein</fullName>
    </submittedName>
</protein>
<accession>A0A0D2NC57</accession>
<sequence length="268" mass="28372">MPTHTRAPLQAAEPSTAPPPAPSCMRRSSLISLMLTVGASDDSGGLPLGSLYTDKRKHKAADKSDRKIPDIELTTLLAINTRGGDYAPPGARDLHTPPSPAQDDPRLLPACIPCSYGGIVGNALGTTGTGLFIHADSAPSVRDAANIDSADVRARLDALIVEAAHKDQTGAGSANEILHDARRALHRNLAICAAVLCGSARGAAEPYDPAGPIVPRMTSTSWLSDEPARRAIECMDEQRRAEAQVACHPRHLRIPEGFCTNISLRNVY</sequence>
<evidence type="ECO:0000256" key="1">
    <source>
        <dbReference type="SAM" id="MobiDB-lite"/>
    </source>
</evidence>
<organism evidence="2 3">
    <name type="scientific">Hypholoma sublateritium (strain FD-334 SS-4)</name>
    <dbReference type="NCBI Taxonomy" id="945553"/>
    <lineage>
        <taxon>Eukaryota</taxon>
        <taxon>Fungi</taxon>
        <taxon>Dikarya</taxon>
        <taxon>Basidiomycota</taxon>
        <taxon>Agaricomycotina</taxon>
        <taxon>Agaricomycetes</taxon>
        <taxon>Agaricomycetidae</taxon>
        <taxon>Agaricales</taxon>
        <taxon>Agaricineae</taxon>
        <taxon>Strophariaceae</taxon>
        <taxon>Hypholoma</taxon>
    </lineage>
</organism>
<proteinExistence type="predicted"/>
<feature type="region of interest" description="Disordered" evidence="1">
    <location>
        <begin position="1"/>
        <end position="23"/>
    </location>
</feature>
<dbReference type="Proteomes" id="UP000054270">
    <property type="component" value="Unassembled WGS sequence"/>
</dbReference>
<dbReference type="EMBL" id="KN817692">
    <property type="protein sequence ID" value="KJA14146.1"/>
    <property type="molecule type" value="Genomic_DNA"/>
</dbReference>